<dbReference type="SUPFAM" id="SSF51735">
    <property type="entry name" value="NAD(P)-binding Rossmann-fold domains"/>
    <property type="match status" value="1"/>
</dbReference>
<dbReference type="InterPro" id="IPR036291">
    <property type="entry name" value="NAD(P)-bd_dom_sf"/>
</dbReference>
<evidence type="ECO:0000259" key="1">
    <source>
        <dbReference type="Pfam" id="PF03435"/>
    </source>
</evidence>
<sequence>MKRDKIVVIGGYGHVGQIICKELALSYPGKVFAAGKTLARAEAFSRSTDGRVQPMEIDIREAPDSELLSSINLVIMCLDQQNTAFVQACLQQGIRYIDVSADYRFLSQVERLHPLAVSNGATAVLSVGLAPGLTNLLSLQASRLLDSTEEVHISLMLGLGDSHGKAAIEWTIDNLRRNFSTMKQGKEIHHSSFTDGRKTNFGDTLGFHTAYRFNFADQHILPRTLQVPDVSTRLCFDQASMTRLMALLKRFGCLKMLNIPFIRDLAVKLFGSMKIGEPMYALKVDALGKKQNQPAHAECFLQGSHESEVTAKVAAALAKQLYTSTELSHGVYHIEELFQYEFFEEALHGIARMSSRVNVGNSSIRLQ</sequence>
<reference evidence="2 3" key="1">
    <citation type="submission" date="2018-08" db="EMBL/GenBank/DDBJ databases">
        <title>Paenibacillus sp. M4BSY-1, whole genome shotgun sequence.</title>
        <authorList>
            <person name="Tuo L."/>
        </authorList>
    </citation>
    <scope>NUCLEOTIDE SEQUENCE [LARGE SCALE GENOMIC DNA]</scope>
    <source>
        <strain evidence="2 3">M4BSY-1</strain>
    </source>
</reference>
<dbReference type="Proteomes" id="UP000261905">
    <property type="component" value="Unassembled WGS sequence"/>
</dbReference>
<dbReference type="AlphaFoldDB" id="A0A371PNF5"/>
<evidence type="ECO:0000313" key="2">
    <source>
        <dbReference type="EMBL" id="REK77721.1"/>
    </source>
</evidence>
<dbReference type="PANTHER" id="PTHR43796:SF2">
    <property type="entry name" value="CARBOXYNORSPERMIDINE SYNTHASE"/>
    <property type="match status" value="1"/>
</dbReference>
<dbReference type="RefSeq" id="WP_116045532.1">
    <property type="nucleotide sequence ID" value="NZ_QUBQ01000001.1"/>
</dbReference>
<dbReference type="InterPro" id="IPR005097">
    <property type="entry name" value="Sacchrp_dh_NADP-bd"/>
</dbReference>
<dbReference type="Gene3D" id="3.40.50.720">
    <property type="entry name" value="NAD(P)-binding Rossmann-like Domain"/>
    <property type="match status" value="1"/>
</dbReference>
<organism evidence="2 3">
    <name type="scientific">Paenibacillus paeoniae</name>
    <dbReference type="NCBI Taxonomy" id="2292705"/>
    <lineage>
        <taxon>Bacteria</taxon>
        <taxon>Bacillati</taxon>
        <taxon>Bacillota</taxon>
        <taxon>Bacilli</taxon>
        <taxon>Bacillales</taxon>
        <taxon>Paenibacillaceae</taxon>
        <taxon>Paenibacillus</taxon>
    </lineage>
</organism>
<proteinExistence type="predicted"/>
<dbReference type="PANTHER" id="PTHR43796">
    <property type="entry name" value="CARBOXYNORSPERMIDINE SYNTHASE"/>
    <property type="match status" value="1"/>
</dbReference>
<gene>
    <name evidence="2" type="ORF">DX130_12230</name>
</gene>
<feature type="domain" description="Saccharopine dehydrogenase NADP binding" evidence="1">
    <location>
        <begin position="6"/>
        <end position="124"/>
    </location>
</feature>
<evidence type="ECO:0000313" key="3">
    <source>
        <dbReference type="Proteomes" id="UP000261905"/>
    </source>
</evidence>
<protein>
    <submittedName>
        <fullName evidence="2">Saccharopine dehydrogenase</fullName>
    </submittedName>
</protein>
<keyword evidence="3" id="KW-1185">Reference proteome</keyword>
<dbReference type="EMBL" id="QUBQ01000001">
    <property type="protein sequence ID" value="REK77721.1"/>
    <property type="molecule type" value="Genomic_DNA"/>
</dbReference>
<accession>A0A371PNF5</accession>
<dbReference type="Pfam" id="PF03435">
    <property type="entry name" value="Sacchrp_dh_NADP"/>
    <property type="match status" value="1"/>
</dbReference>
<dbReference type="OrthoDB" id="1910498at2"/>
<comment type="caution">
    <text evidence="2">The sequence shown here is derived from an EMBL/GenBank/DDBJ whole genome shotgun (WGS) entry which is preliminary data.</text>
</comment>
<dbReference type="Gene3D" id="3.30.360.10">
    <property type="entry name" value="Dihydrodipicolinate Reductase, domain 2"/>
    <property type="match status" value="1"/>
</dbReference>
<name>A0A371PNF5_9BACL</name>